<protein>
    <submittedName>
        <fullName evidence="1">Uncharacterized protein</fullName>
    </submittedName>
</protein>
<gene>
    <name evidence="1" type="ORF">GCM10007173_36890</name>
</gene>
<name>A0ABQ2DWP5_9MICC</name>
<accession>A0ABQ2DWP5</accession>
<comment type="caution">
    <text evidence="1">The sequence shown here is derived from an EMBL/GenBank/DDBJ whole genome shotgun (WGS) entry which is preliminary data.</text>
</comment>
<evidence type="ECO:0000313" key="2">
    <source>
        <dbReference type="Proteomes" id="UP000606115"/>
    </source>
</evidence>
<dbReference type="EMBL" id="BMKX01000015">
    <property type="protein sequence ID" value="GGJ74522.1"/>
    <property type="molecule type" value="Genomic_DNA"/>
</dbReference>
<organism evidence="1 2">
    <name type="scientific">Glutamicibacter ardleyensis</name>
    <dbReference type="NCBI Taxonomy" id="225894"/>
    <lineage>
        <taxon>Bacteria</taxon>
        <taxon>Bacillati</taxon>
        <taxon>Actinomycetota</taxon>
        <taxon>Actinomycetes</taxon>
        <taxon>Micrococcales</taxon>
        <taxon>Micrococcaceae</taxon>
        <taxon>Glutamicibacter</taxon>
    </lineage>
</organism>
<dbReference type="Proteomes" id="UP000606115">
    <property type="component" value="Unassembled WGS sequence"/>
</dbReference>
<reference evidence="2" key="1">
    <citation type="journal article" date="2019" name="Int. J. Syst. Evol. Microbiol.">
        <title>The Global Catalogue of Microorganisms (GCM) 10K type strain sequencing project: providing services to taxonomists for standard genome sequencing and annotation.</title>
        <authorList>
            <consortium name="The Broad Institute Genomics Platform"/>
            <consortium name="The Broad Institute Genome Sequencing Center for Infectious Disease"/>
            <person name="Wu L."/>
            <person name="Ma J."/>
        </authorList>
    </citation>
    <scope>NUCLEOTIDE SEQUENCE [LARGE SCALE GENOMIC DNA]</scope>
    <source>
        <strain evidence="2">CGMCC 1.3685</strain>
    </source>
</reference>
<evidence type="ECO:0000313" key="1">
    <source>
        <dbReference type="EMBL" id="GGJ74522.1"/>
    </source>
</evidence>
<keyword evidence="2" id="KW-1185">Reference proteome</keyword>
<proteinExistence type="predicted"/>
<sequence>MSAEVLVQSNLMPHIVALDEMGSFELEIPSNHERFRSMGAHPSTMGTAPVPLLVDLPNAYRRFDSTPADAVWPRATVRPTTGLHAGKLIWSAKIWVAPGKEARVNGVWVTRASTNASEVFWWAQKTVREFREMAVFHQTGALGSHKRRWAPEW</sequence>